<dbReference type="OrthoDB" id="9805918at2"/>
<dbReference type="Pfam" id="PF01926">
    <property type="entry name" value="MMR_HSR1"/>
    <property type="match status" value="1"/>
</dbReference>
<feature type="binding site" evidence="6">
    <location>
        <position position="25"/>
    </location>
    <ligand>
        <name>(6S)-5-formyl-5,6,7,8-tetrahydrofolate</name>
        <dbReference type="ChEBI" id="CHEBI:57457"/>
    </ligand>
</feature>
<keyword evidence="5 6" id="KW-0342">GTP-binding</keyword>
<dbReference type="SUPFAM" id="SSF52540">
    <property type="entry name" value="P-loop containing nucleoside triphosphate hydrolases"/>
    <property type="match status" value="1"/>
</dbReference>
<dbReference type="HAMAP" id="MF_00379">
    <property type="entry name" value="GTPase_MnmE"/>
    <property type="match status" value="1"/>
</dbReference>
<dbReference type="AlphaFoldDB" id="A0A1P8WIU5"/>
<dbReference type="CDD" id="cd14858">
    <property type="entry name" value="TrmE_N"/>
    <property type="match status" value="1"/>
</dbReference>
<feature type="binding site" evidence="6">
    <location>
        <begin position="233"/>
        <end position="238"/>
    </location>
    <ligand>
        <name>GTP</name>
        <dbReference type="ChEBI" id="CHEBI:37565"/>
    </ligand>
</feature>
<keyword evidence="6 10" id="KW-0378">Hydrolase</keyword>
<dbReference type="Gene3D" id="3.30.1360.120">
    <property type="entry name" value="Probable tRNA modification gtpase trme, domain 1"/>
    <property type="match status" value="1"/>
</dbReference>
<dbReference type="GO" id="GO:0005829">
    <property type="term" value="C:cytosol"/>
    <property type="evidence" value="ECO:0007669"/>
    <property type="project" value="TreeGrafter"/>
</dbReference>
<evidence type="ECO:0000313" key="10">
    <source>
        <dbReference type="EMBL" id="APZ93985.1"/>
    </source>
</evidence>
<dbReference type="InterPro" id="IPR027368">
    <property type="entry name" value="MnmE_dom2"/>
</dbReference>
<feature type="binding site" evidence="6">
    <location>
        <position position="88"/>
    </location>
    <ligand>
        <name>(6S)-5-formyl-5,6,7,8-tetrahydrofolate</name>
        <dbReference type="ChEBI" id="CHEBI:57457"/>
    </ligand>
</feature>
<dbReference type="GO" id="GO:0003924">
    <property type="term" value="F:GTPase activity"/>
    <property type="evidence" value="ECO:0007669"/>
    <property type="project" value="UniProtKB-UniRule"/>
</dbReference>
<dbReference type="PANTHER" id="PTHR42714:SF2">
    <property type="entry name" value="TRNA MODIFICATION GTPASE GTPBP3, MITOCHONDRIAL"/>
    <property type="match status" value="1"/>
</dbReference>
<dbReference type="Gene3D" id="1.20.120.430">
    <property type="entry name" value="tRNA modification GTPase MnmE domain 2"/>
    <property type="match status" value="1"/>
</dbReference>
<dbReference type="InterPro" id="IPR027417">
    <property type="entry name" value="P-loop_NTPase"/>
</dbReference>
<comment type="subcellular location">
    <subcellularLocation>
        <location evidence="6">Cytoplasm</location>
    </subcellularLocation>
</comment>
<dbReference type="RefSeq" id="WP_077025359.1">
    <property type="nucleotide sequence ID" value="NZ_CP017641.1"/>
</dbReference>
<feature type="domain" description="MnmE helical" evidence="9">
    <location>
        <begin position="130"/>
        <end position="451"/>
    </location>
</feature>
<feature type="binding site" evidence="6">
    <location>
        <position position="254"/>
    </location>
    <ligand>
        <name>K(+)</name>
        <dbReference type="ChEBI" id="CHEBI:29103"/>
    </ligand>
</feature>
<dbReference type="Proteomes" id="UP000187735">
    <property type="component" value="Chromosome"/>
</dbReference>
<evidence type="ECO:0000259" key="9">
    <source>
        <dbReference type="Pfam" id="PF12631"/>
    </source>
</evidence>
<keyword evidence="3 6" id="KW-0547">Nucleotide-binding</keyword>
<feature type="binding site" evidence="6">
    <location>
        <position position="233"/>
    </location>
    <ligand>
        <name>K(+)</name>
        <dbReference type="ChEBI" id="CHEBI:29103"/>
    </ligand>
</feature>
<feature type="domain" description="GTP-binding protein TrmE N-terminal" evidence="8">
    <location>
        <begin position="8"/>
        <end position="127"/>
    </location>
</feature>
<proteinExistence type="inferred from homology"/>
<name>A0A1P8WIU5_9PLAN</name>
<feature type="domain" description="G" evidence="7">
    <location>
        <begin position="225"/>
        <end position="331"/>
    </location>
</feature>
<dbReference type="EC" id="3.6.-.-" evidence="6"/>
<evidence type="ECO:0000256" key="2">
    <source>
        <dbReference type="ARBA" id="ARBA00022694"/>
    </source>
</evidence>
<dbReference type="InterPro" id="IPR004520">
    <property type="entry name" value="GTPase_MnmE"/>
</dbReference>
<evidence type="ECO:0000256" key="5">
    <source>
        <dbReference type="ARBA" id="ARBA00023134"/>
    </source>
</evidence>
<dbReference type="GO" id="GO:0046872">
    <property type="term" value="F:metal ion binding"/>
    <property type="evidence" value="ECO:0007669"/>
    <property type="project" value="UniProtKB-KW"/>
</dbReference>
<evidence type="ECO:0000259" key="8">
    <source>
        <dbReference type="Pfam" id="PF10396"/>
    </source>
</evidence>
<comment type="function">
    <text evidence="6">Exhibits a very high intrinsic GTPase hydrolysis rate. Involved in the addition of a carboxymethylaminomethyl (cmnm) group at the wobble position (U34) of certain tRNAs, forming tRNA-cmnm(5)s(2)U34.</text>
</comment>
<evidence type="ECO:0000259" key="7">
    <source>
        <dbReference type="Pfam" id="PF01926"/>
    </source>
</evidence>
<dbReference type="SUPFAM" id="SSF116878">
    <property type="entry name" value="TrmE connector domain"/>
    <property type="match status" value="1"/>
</dbReference>
<feature type="binding site" evidence="6">
    <location>
        <begin position="252"/>
        <end position="258"/>
    </location>
    <ligand>
        <name>GTP</name>
        <dbReference type="ChEBI" id="CHEBI:37565"/>
    </ligand>
</feature>
<dbReference type="CDD" id="cd04164">
    <property type="entry name" value="trmE"/>
    <property type="match status" value="1"/>
</dbReference>
<dbReference type="InterPro" id="IPR025867">
    <property type="entry name" value="MnmE_helical"/>
</dbReference>
<keyword evidence="4 6" id="KW-0630">Potassium</keyword>
<gene>
    <name evidence="10" type="primary">mnmE_1</name>
    <name evidence="6" type="synonym">mnmE</name>
    <name evidence="6" type="synonym">trmE</name>
    <name evidence="10" type="ORF">Fuma_03603</name>
</gene>
<comment type="subunit">
    <text evidence="6">Homodimer. Heterotetramer of two MnmE and two MnmG subunits.</text>
</comment>
<dbReference type="GO" id="GO:0005525">
    <property type="term" value="F:GTP binding"/>
    <property type="evidence" value="ECO:0007669"/>
    <property type="project" value="UniProtKB-UniRule"/>
</dbReference>
<dbReference type="InterPro" id="IPR005225">
    <property type="entry name" value="Small_GTP-bd"/>
</dbReference>
<dbReference type="KEGG" id="fmr:Fuma_03603"/>
<dbReference type="InterPro" id="IPR006073">
    <property type="entry name" value="GTP-bd"/>
</dbReference>
<dbReference type="Gene3D" id="3.40.50.300">
    <property type="entry name" value="P-loop containing nucleotide triphosphate hydrolases"/>
    <property type="match status" value="1"/>
</dbReference>
<dbReference type="STRING" id="1891926.Fuma_03603"/>
<keyword evidence="11" id="KW-1185">Reference proteome</keyword>
<dbReference type="SUPFAM" id="SSF103025">
    <property type="entry name" value="Folate-binding domain"/>
    <property type="match status" value="1"/>
</dbReference>
<reference evidence="10 11" key="1">
    <citation type="journal article" date="2016" name="Front. Microbiol.">
        <title>Fuerstia marisgermanicae gen. nov., sp. nov., an Unusual Member of the Phylum Planctomycetes from the German Wadden Sea.</title>
        <authorList>
            <person name="Kohn T."/>
            <person name="Heuer A."/>
            <person name="Jogler M."/>
            <person name="Vollmers J."/>
            <person name="Boedeker C."/>
            <person name="Bunk B."/>
            <person name="Rast P."/>
            <person name="Borchert D."/>
            <person name="Glockner I."/>
            <person name="Freese H.M."/>
            <person name="Klenk H.P."/>
            <person name="Overmann J."/>
            <person name="Kaster A.K."/>
            <person name="Rohde M."/>
            <person name="Wiegand S."/>
            <person name="Jogler C."/>
        </authorList>
    </citation>
    <scope>NUCLEOTIDE SEQUENCE [LARGE SCALE GENOMIC DNA]</scope>
    <source>
        <strain evidence="10 11">NH11</strain>
    </source>
</reference>
<dbReference type="GO" id="GO:0002098">
    <property type="term" value="P:tRNA wobble uridine modification"/>
    <property type="evidence" value="ECO:0007669"/>
    <property type="project" value="TreeGrafter"/>
</dbReference>
<dbReference type="Pfam" id="PF12631">
    <property type="entry name" value="MnmE_helical"/>
    <property type="match status" value="1"/>
</dbReference>
<organism evidence="10 11">
    <name type="scientific">Fuerstiella marisgermanici</name>
    <dbReference type="NCBI Taxonomy" id="1891926"/>
    <lineage>
        <taxon>Bacteria</taxon>
        <taxon>Pseudomonadati</taxon>
        <taxon>Planctomycetota</taxon>
        <taxon>Planctomycetia</taxon>
        <taxon>Planctomycetales</taxon>
        <taxon>Planctomycetaceae</taxon>
        <taxon>Fuerstiella</taxon>
    </lineage>
</organism>
<feature type="binding site" evidence="6">
    <location>
        <position position="252"/>
    </location>
    <ligand>
        <name>K(+)</name>
        <dbReference type="ChEBI" id="CHEBI:29103"/>
    </ligand>
</feature>
<feature type="binding site" evidence="6">
    <location>
        <position position="257"/>
    </location>
    <ligand>
        <name>K(+)</name>
        <dbReference type="ChEBI" id="CHEBI:29103"/>
    </ligand>
</feature>
<dbReference type="GO" id="GO:0030488">
    <property type="term" value="P:tRNA methylation"/>
    <property type="evidence" value="ECO:0007669"/>
    <property type="project" value="TreeGrafter"/>
</dbReference>
<dbReference type="InterPro" id="IPR018948">
    <property type="entry name" value="GTP-bd_TrmE_N"/>
</dbReference>
<dbReference type="EMBL" id="CP017641">
    <property type="protein sequence ID" value="APZ93985.1"/>
    <property type="molecule type" value="Genomic_DNA"/>
</dbReference>
<dbReference type="NCBIfam" id="TIGR00231">
    <property type="entry name" value="small_GTP"/>
    <property type="match status" value="1"/>
</dbReference>
<sequence>MPLDLNDTIAAIASPPGPAERGIVRISGDGLVDVLRKVFTDDDDLWPNAKRAARFNGSLNVPAIGIPLPTALMLWPTSRSYTGQPMAELHTTGAPPLLDAVLERVLECGARHANRGEFTMRAFLAGRIDLVQAEAVLGVIDAADHSELQAALSQLGGGITQTLVVVRNEILTLLGDLEAGLDFVEEDIEFISNKQICDRLTECHVRLQKLLNVSDDRLPSGLRRRVVLAGLPNAGKSTLFNRLLGSQRAIVSPIAGTTRDYLSGIVVIGGVEIELIDTAGWEAAADLIMERAQDLRSEQVHGSDLVIWCRATDMNDAASQEDDRLRSQLDDQHLQVLDVFTRCDLVDQFKGENHVSAETGQGIPELLHQIERVLSQDRSAKSELVSSTAARCRDTLRRAIASIEAARAASEQQLGDEITAFELRDSLHQIATMLGEVYTDDILDHIFSNFCIGK</sequence>
<keyword evidence="6" id="KW-0460">Magnesium</keyword>
<evidence type="ECO:0000256" key="4">
    <source>
        <dbReference type="ARBA" id="ARBA00022958"/>
    </source>
</evidence>
<comment type="similarity">
    <text evidence="1 6">Belongs to the TRAFAC class TrmE-Era-EngA-EngB-Septin-like GTPase superfamily. TrmE GTPase family.</text>
</comment>
<evidence type="ECO:0000256" key="1">
    <source>
        <dbReference type="ARBA" id="ARBA00011043"/>
    </source>
</evidence>
<comment type="caution">
    <text evidence="6">Lacks conserved residue(s) required for the propagation of feature annotation.</text>
</comment>
<dbReference type="Pfam" id="PF10396">
    <property type="entry name" value="TrmE_N"/>
    <property type="match status" value="1"/>
</dbReference>
<feature type="binding site" evidence="6">
    <location>
        <begin position="277"/>
        <end position="280"/>
    </location>
    <ligand>
        <name>GTP</name>
        <dbReference type="ChEBI" id="CHEBI:37565"/>
    </ligand>
</feature>
<evidence type="ECO:0000256" key="3">
    <source>
        <dbReference type="ARBA" id="ARBA00022741"/>
    </source>
</evidence>
<dbReference type="InterPro" id="IPR031168">
    <property type="entry name" value="G_TrmE"/>
</dbReference>
<evidence type="ECO:0000256" key="6">
    <source>
        <dbReference type="HAMAP-Rule" id="MF_00379"/>
    </source>
</evidence>
<accession>A0A1P8WIU5</accession>
<feature type="binding site" evidence="6">
    <location>
        <position position="258"/>
    </location>
    <ligand>
        <name>Mg(2+)</name>
        <dbReference type="ChEBI" id="CHEBI:18420"/>
    </ligand>
</feature>
<keyword evidence="6" id="KW-0479">Metal-binding</keyword>
<comment type="cofactor">
    <cofactor evidence="6">
        <name>K(+)</name>
        <dbReference type="ChEBI" id="CHEBI:29103"/>
    </cofactor>
    <text evidence="6">Binds 1 potassium ion per subunit.</text>
</comment>
<feature type="binding site" evidence="6">
    <location>
        <position position="454"/>
    </location>
    <ligand>
        <name>(6S)-5-formyl-5,6,7,8-tetrahydrofolate</name>
        <dbReference type="ChEBI" id="CHEBI:57457"/>
    </ligand>
</feature>
<keyword evidence="2 6" id="KW-0819">tRNA processing</keyword>
<keyword evidence="6" id="KW-0963">Cytoplasm</keyword>
<feature type="binding site" evidence="6">
    <location>
        <position position="237"/>
    </location>
    <ligand>
        <name>Mg(2+)</name>
        <dbReference type="ChEBI" id="CHEBI:18420"/>
    </ligand>
</feature>
<dbReference type="InterPro" id="IPR027266">
    <property type="entry name" value="TrmE/GcvT-like"/>
</dbReference>
<feature type="binding site" evidence="6">
    <location>
        <position position="127"/>
    </location>
    <ligand>
        <name>(6S)-5-formyl-5,6,7,8-tetrahydrofolate</name>
        <dbReference type="ChEBI" id="CHEBI:57457"/>
    </ligand>
</feature>
<protein>
    <recommendedName>
        <fullName evidence="6">tRNA modification GTPase MnmE</fullName>
        <ecNumber evidence="6">3.6.-.-</ecNumber>
    </recommendedName>
</protein>
<dbReference type="PANTHER" id="PTHR42714">
    <property type="entry name" value="TRNA MODIFICATION GTPASE GTPBP3"/>
    <property type="match status" value="1"/>
</dbReference>
<evidence type="ECO:0000313" key="11">
    <source>
        <dbReference type="Proteomes" id="UP000187735"/>
    </source>
</evidence>